<dbReference type="SUPFAM" id="SSF48452">
    <property type="entry name" value="TPR-like"/>
    <property type="match status" value="2"/>
</dbReference>
<dbReference type="RefSeq" id="XP_070895849.1">
    <property type="nucleotide sequence ID" value="XM_071036726.1"/>
</dbReference>
<evidence type="ECO:0000256" key="5">
    <source>
        <dbReference type="SAM" id="MobiDB-lite"/>
    </source>
</evidence>
<feature type="repeat" description="TPR" evidence="4">
    <location>
        <begin position="66"/>
        <end position="99"/>
    </location>
</feature>
<name>A0ABR4JUW2_9EURO</name>
<dbReference type="InterPro" id="IPR011990">
    <property type="entry name" value="TPR-like_helical_dom_sf"/>
</dbReference>
<dbReference type="SMART" id="SM00271">
    <property type="entry name" value="DnaJ"/>
    <property type="match status" value="1"/>
</dbReference>
<evidence type="ECO:0000256" key="4">
    <source>
        <dbReference type="PROSITE-ProRule" id="PRU00339"/>
    </source>
</evidence>
<proteinExistence type="predicted"/>
<keyword evidence="2 6" id="KW-0732">Signal</keyword>
<feature type="region of interest" description="Disordered" evidence="5">
    <location>
        <begin position="463"/>
        <end position="525"/>
    </location>
</feature>
<dbReference type="Pfam" id="PF14559">
    <property type="entry name" value="TPR_19"/>
    <property type="match status" value="1"/>
</dbReference>
<dbReference type="InterPro" id="IPR051727">
    <property type="entry name" value="DnaJ_C3_Co-chaperones"/>
</dbReference>
<comment type="caution">
    <text evidence="8">The sequence shown here is derived from an EMBL/GenBank/DDBJ whole genome shotgun (WGS) entry which is preliminary data.</text>
</comment>
<dbReference type="PROSITE" id="PS50076">
    <property type="entry name" value="DNAJ_2"/>
    <property type="match status" value="1"/>
</dbReference>
<evidence type="ECO:0000256" key="3">
    <source>
        <dbReference type="ARBA" id="ARBA00022824"/>
    </source>
</evidence>
<dbReference type="PANTHER" id="PTHR44140">
    <property type="entry name" value="LD25575P"/>
    <property type="match status" value="1"/>
</dbReference>
<dbReference type="Pfam" id="PF00226">
    <property type="entry name" value="DnaJ"/>
    <property type="match status" value="1"/>
</dbReference>
<protein>
    <recommendedName>
        <fullName evidence="7">J domain-containing protein</fullName>
    </recommendedName>
</protein>
<reference evidence="8 9" key="1">
    <citation type="submission" date="2024-07" db="EMBL/GenBank/DDBJ databases">
        <title>Section-level genome sequencing and comparative genomics of Aspergillus sections Usti and Cavernicolus.</title>
        <authorList>
            <consortium name="Lawrence Berkeley National Laboratory"/>
            <person name="Nybo J.L."/>
            <person name="Vesth T.C."/>
            <person name="Theobald S."/>
            <person name="Frisvad J.C."/>
            <person name="Larsen T.O."/>
            <person name="Kjaerboelling I."/>
            <person name="Rothschild-Mancinelli K."/>
            <person name="Lyhne E.K."/>
            <person name="Kogle M.E."/>
            <person name="Barry K."/>
            <person name="Clum A."/>
            <person name="Na H."/>
            <person name="Ledsgaard L."/>
            <person name="Lin J."/>
            <person name="Lipzen A."/>
            <person name="Kuo A."/>
            <person name="Riley R."/>
            <person name="Mondo S."/>
            <person name="LaButti K."/>
            <person name="Haridas S."/>
            <person name="Pangalinan J."/>
            <person name="Salamov A.A."/>
            <person name="Simmons B.A."/>
            <person name="Magnuson J.K."/>
            <person name="Chen J."/>
            <person name="Drula E."/>
            <person name="Henrissat B."/>
            <person name="Wiebenga A."/>
            <person name="Lubbers R.J."/>
            <person name="Gomes A.C."/>
            <person name="Macurrencykelacurrency M.R."/>
            <person name="Stajich J."/>
            <person name="Grigoriev I.V."/>
            <person name="Mortensen U.H."/>
            <person name="De vries R.P."/>
            <person name="Baker S.E."/>
            <person name="Andersen M.R."/>
        </authorList>
    </citation>
    <scope>NUCLEOTIDE SEQUENCE [LARGE SCALE GENOMIC DNA]</scope>
    <source>
        <strain evidence="8 9">CBS 756.74</strain>
    </source>
</reference>
<keyword evidence="9" id="KW-1185">Reference proteome</keyword>
<feature type="compositionally biased region" description="Gly residues" evidence="5">
    <location>
        <begin position="489"/>
        <end position="525"/>
    </location>
</feature>
<dbReference type="InterPro" id="IPR036869">
    <property type="entry name" value="J_dom_sf"/>
</dbReference>
<evidence type="ECO:0000259" key="7">
    <source>
        <dbReference type="PROSITE" id="PS50076"/>
    </source>
</evidence>
<keyword evidence="3" id="KW-0256">Endoplasmic reticulum</keyword>
<dbReference type="InterPro" id="IPR001623">
    <property type="entry name" value="DnaJ_domain"/>
</dbReference>
<evidence type="ECO:0000256" key="6">
    <source>
        <dbReference type="SAM" id="SignalP"/>
    </source>
</evidence>
<dbReference type="GeneID" id="98151890"/>
<dbReference type="PRINTS" id="PR00625">
    <property type="entry name" value="JDOMAIN"/>
</dbReference>
<evidence type="ECO:0000256" key="1">
    <source>
        <dbReference type="ARBA" id="ARBA00004240"/>
    </source>
</evidence>
<dbReference type="SUPFAM" id="SSF46565">
    <property type="entry name" value="Chaperone J-domain"/>
    <property type="match status" value="1"/>
</dbReference>
<dbReference type="SMART" id="SM00028">
    <property type="entry name" value="TPR"/>
    <property type="match status" value="5"/>
</dbReference>
<feature type="domain" description="J" evidence="7">
    <location>
        <begin position="402"/>
        <end position="471"/>
    </location>
</feature>
<dbReference type="InterPro" id="IPR019734">
    <property type="entry name" value="TPR_rpt"/>
</dbReference>
<feature type="chain" id="PRO_5045949663" description="J domain-containing protein" evidence="6">
    <location>
        <begin position="22"/>
        <end position="525"/>
    </location>
</feature>
<evidence type="ECO:0000313" key="8">
    <source>
        <dbReference type="EMBL" id="KAL2843846.1"/>
    </source>
</evidence>
<dbReference type="CDD" id="cd06257">
    <property type="entry name" value="DnaJ"/>
    <property type="match status" value="1"/>
</dbReference>
<comment type="subcellular location">
    <subcellularLocation>
        <location evidence="1">Endoplasmic reticulum</location>
    </subcellularLocation>
</comment>
<sequence>MMLSLLTVVTAFLACVPSSYGSQSPISPDTPLSSLIASAKTHLSSGTPREALAYLDAAISRDPENYLTVFQRGAAYLSLGRRSQALDDFDRVLLLKPDFESALLQRARLRSNIADWTGAFSDLEKAGKQSSAEYKELQSARDAASRALDAETKGDWETCVSEASTAISKASASLNLRRTRAHCRFEKGELEEGISDLVHALQISPGLIDPHLQISSMLFYTLGDSERGVAQIRKCLHSDPDSKPCNRLYRREKQIIKRLQKLQDAVSARKFNNAINLLVGTSGEGGLIDDVKGDVKQASEAGHIFSDSQGQLYASLVERTCEAYNEVHMPKRAAPFCSEALELNPQSLPALLFKSQVALDDERYDEALRILNTAKDHHPQSREVQELLRKAAMLEKRSRQKDYYKVLGVSKDADEKEIKRAYRQLVKKHHPDKALSQGVTKEEAEKKMAAINEAYEVLSDPELRRGYDNGVDPNDPETQRQNPFHGSPFGHGGGQQFFFQQGGGGGPQFKFSSGGGFNFPGGFPF</sequence>
<dbReference type="Proteomes" id="UP001610444">
    <property type="component" value="Unassembled WGS sequence"/>
</dbReference>
<accession>A0ABR4JUW2</accession>
<dbReference type="EMBL" id="JBFXLR010000044">
    <property type="protein sequence ID" value="KAL2843846.1"/>
    <property type="molecule type" value="Genomic_DNA"/>
</dbReference>
<dbReference type="Gene3D" id="1.25.40.10">
    <property type="entry name" value="Tetratricopeptide repeat domain"/>
    <property type="match status" value="1"/>
</dbReference>
<evidence type="ECO:0000256" key="2">
    <source>
        <dbReference type="ARBA" id="ARBA00022729"/>
    </source>
</evidence>
<organism evidence="8 9">
    <name type="scientific">Aspergillus pseudodeflectus</name>
    <dbReference type="NCBI Taxonomy" id="176178"/>
    <lineage>
        <taxon>Eukaryota</taxon>
        <taxon>Fungi</taxon>
        <taxon>Dikarya</taxon>
        <taxon>Ascomycota</taxon>
        <taxon>Pezizomycotina</taxon>
        <taxon>Eurotiomycetes</taxon>
        <taxon>Eurotiomycetidae</taxon>
        <taxon>Eurotiales</taxon>
        <taxon>Aspergillaceae</taxon>
        <taxon>Aspergillus</taxon>
        <taxon>Aspergillus subgen. Nidulantes</taxon>
    </lineage>
</organism>
<feature type="signal peptide" evidence="6">
    <location>
        <begin position="1"/>
        <end position="21"/>
    </location>
</feature>
<evidence type="ECO:0000313" key="9">
    <source>
        <dbReference type="Proteomes" id="UP001610444"/>
    </source>
</evidence>
<dbReference type="PANTHER" id="PTHR44140:SF2">
    <property type="entry name" value="LD25575P"/>
    <property type="match status" value="1"/>
</dbReference>
<keyword evidence="4" id="KW-0802">TPR repeat</keyword>
<gene>
    <name evidence="8" type="ORF">BJX68DRAFT_154359</name>
</gene>
<dbReference type="Gene3D" id="1.10.287.110">
    <property type="entry name" value="DnaJ domain"/>
    <property type="match status" value="1"/>
</dbReference>
<dbReference type="PROSITE" id="PS50005">
    <property type="entry name" value="TPR"/>
    <property type="match status" value="1"/>
</dbReference>